<name>A0A2G8SHE0_9APHY</name>
<gene>
    <name evidence="1" type="ORF">GSI_04632</name>
</gene>
<evidence type="ECO:0000313" key="2">
    <source>
        <dbReference type="Proteomes" id="UP000230002"/>
    </source>
</evidence>
<dbReference type="OrthoDB" id="2611509at2759"/>
<sequence length="130" mass="14482">MGRPKEPSGTLVAPEDLREHRASRDFLGPCCLCPALTGENTRTFVEAAMYDRGDGEFVAMCATDDCGYLVFLGRIFQRGNMPTVTYTKREDGTLEPPRVYHQSEDVANVFRGTHFYDMSCECNLGSPKTS</sequence>
<dbReference type="Proteomes" id="UP000230002">
    <property type="component" value="Unassembled WGS sequence"/>
</dbReference>
<accession>A0A2G8SHE0</accession>
<dbReference type="EMBL" id="AYKW01000008">
    <property type="protein sequence ID" value="PIL33182.1"/>
    <property type="molecule type" value="Genomic_DNA"/>
</dbReference>
<proteinExistence type="predicted"/>
<protein>
    <submittedName>
        <fullName evidence="1">Uncharacterized protein</fullName>
    </submittedName>
</protein>
<comment type="caution">
    <text evidence="1">The sequence shown here is derived from an EMBL/GenBank/DDBJ whole genome shotgun (WGS) entry which is preliminary data.</text>
</comment>
<keyword evidence="2" id="KW-1185">Reference proteome</keyword>
<evidence type="ECO:0000313" key="1">
    <source>
        <dbReference type="EMBL" id="PIL33182.1"/>
    </source>
</evidence>
<organism evidence="1 2">
    <name type="scientific">Ganoderma sinense ZZ0214-1</name>
    <dbReference type="NCBI Taxonomy" id="1077348"/>
    <lineage>
        <taxon>Eukaryota</taxon>
        <taxon>Fungi</taxon>
        <taxon>Dikarya</taxon>
        <taxon>Basidiomycota</taxon>
        <taxon>Agaricomycotina</taxon>
        <taxon>Agaricomycetes</taxon>
        <taxon>Polyporales</taxon>
        <taxon>Polyporaceae</taxon>
        <taxon>Ganoderma</taxon>
    </lineage>
</organism>
<dbReference type="AlphaFoldDB" id="A0A2G8SHE0"/>
<reference evidence="1 2" key="1">
    <citation type="journal article" date="2015" name="Sci. Rep.">
        <title>Chromosome-level genome map provides insights into diverse defense mechanisms in the medicinal fungus Ganoderma sinense.</title>
        <authorList>
            <person name="Zhu Y."/>
            <person name="Xu J."/>
            <person name="Sun C."/>
            <person name="Zhou S."/>
            <person name="Xu H."/>
            <person name="Nelson D.R."/>
            <person name="Qian J."/>
            <person name="Song J."/>
            <person name="Luo H."/>
            <person name="Xiang L."/>
            <person name="Li Y."/>
            <person name="Xu Z."/>
            <person name="Ji A."/>
            <person name="Wang L."/>
            <person name="Lu S."/>
            <person name="Hayward A."/>
            <person name="Sun W."/>
            <person name="Li X."/>
            <person name="Schwartz D.C."/>
            <person name="Wang Y."/>
            <person name="Chen S."/>
        </authorList>
    </citation>
    <scope>NUCLEOTIDE SEQUENCE [LARGE SCALE GENOMIC DNA]</scope>
    <source>
        <strain evidence="1 2">ZZ0214-1</strain>
    </source>
</reference>